<dbReference type="PANTHER" id="PTHR47966">
    <property type="entry name" value="BETA-SITE APP-CLEAVING ENZYME, ISOFORM A-RELATED"/>
    <property type="match status" value="1"/>
</dbReference>
<evidence type="ECO:0000256" key="2">
    <source>
        <dbReference type="SAM" id="Phobius"/>
    </source>
</evidence>
<comment type="caution">
    <text evidence="5">The sequence shown here is derived from an EMBL/GenBank/DDBJ whole genome shotgun (WGS) entry which is preliminary data.</text>
</comment>
<dbReference type="PROSITE" id="PS51767">
    <property type="entry name" value="PEPTIDASE_A1"/>
    <property type="match status" value="1"/>
</dbReference>
<dbReference type="PANTHER" id="PTHR47966:SF6">
    <property type="entry name" value="PEPTIDASE A1 DOMAIN-CONTAINING PROTEIN"/>
    <property type="match status" value="1"/>
</dbReference>
<gene>
    <name evidence="5" type="ORF">D9757_000505</name>
</gene>
<keyword evidence="3" id="KW-0732">Signal</keyword>
<evidence type="ECO:0000313" key="5">
    <source>
        <dbReference type="EMBL" id="KAF5393370.1"/>
    </source>
</evidence>
<keyword evidence="2" id="KW-0472">Membrane</keyword>
<evidence type="ECO:0000259" key="4">
    <source>
        <dbReference type="PROSITE" id="PS51767"/>
    </source>
</evidence>
<protein>
    <recommendedName>
        <fullName evidence="4">Peptidase A1 domain-containing protein</fullName>
    </recommendedName>
</protein>
<evidence type="ECO:0000256" key="3">
    <source>
        <dbReference type="SAM" id="SignalP"/>
    </source>
</evidence>
<reference evidence="5 6" key="1">
    <citation type="journal article" date="2020" name="ISME J.">
        <title>Uncovering the hidden diversity of litter-decomposition mechanisms in mushroom-forming fungi.</title>
        <authorList>
            <person name="Floudas D."/>
            <person name="Bentzer J."/>
            <person name="Ahren D."/>
            <person name="Johansson T."/>
            <person name="Persson P."/>
            <person name="Tunlid A."/>
        </authorList>
    </citation>
    <scope>NUCLEOTIDE SEQUENCE [LARGE SCALE GENOMIC DNA]</scope>
    <source>
        <strain evidence="5 6">CBS 406.79</strain>
    </source>
</reference>
<keyword evidence="2" id="KW-1133">Transmembrane helix</keyword>
<dbReference type="GO" id="GO:0004190">
    <property type="term" value="F:aspartic-type endopeptidase activity"/>
    <property type="evidence" value="ECO:0007669"/>
    <property type="project" value="InterPro"/>
</dbReference>
<proteinExistence type="inferred from homology"/>
<dbReference type="OrthoDB" id="15189at2759"/>
<comment type="similarity">
    <text evidence="1">Belongs to the peptidase A1 family.</text>
</comment>
<accession>A0A8H5I1I2</accession>
<dbReference type="Pfam" id="PF00026">
    <property type="entry name" value="Asp"/>
    <property type="match status" value="1"/>
</dbReference>
<dbReference type="SUPFAM" id="SSF50630">
    <property type="entry name" value="Acid proteases"/>
    <property type="match status" value="1"/>
</dbReference>
<name>A0A8H5I1I2_9AGAR</name>
<keyword evidence="2" id="KW-0812">Transmembrane</keyword>
<feature type="chain" id="PRO_5034721242" description="Peptidase A1 domain-containing protein" evidence="3">
    <location>
        <begin position="22"/>
        <end position="515"/>
    </location>
</feature>
<dbReference type="InterPro" id="IPR001461">
    <property type="entry name" value="Aspartic_peptidase_A1"/>
</dbReference>
<evidence type="ECO:0000313" key="6">
    <source>
        <dbReference type="Proteomes" id="UP000518752"/>
    </source>
</evidence>
<dbReference type="InterPro" id="IPR033121">
    <property type="entry name" value="PEPTIDASE_A1"/>
</dbReference>
<evidence type="ECO:0000256" key="1">
    <source>
        <dbReference type="ARBA" id="ARBA00007447"/>
    </source>
</evidence>
<sequence>MPQFLFLPLLFFLFLVDIALGLSFPITQEARHQHLTKRGSELDVINVRDRFYNVNISLGGANFTLGLDTGSSDLWVSGLVPNTSIVHKNASLSYNGGIVSGWTGTSHSPSSLVTDDVRTGIINTAELRLDNITIQDQAYLNADTVRNPIGGADGLFGVGPSSISAIQNQFSSKSSTGDTVLSRIFSENTSLENYFSIALSRSSGAESPGNLLQDDGIGKFTIGEVIPRFEDILKSPQLPVISDQYGSQHWETLLDLNGIIGPDGQRINTSTRINKPQGGAQDRLRVTFDTGYTIPQASFESSSCIGKNEGITSAASERGSRCNICWAHWDNFWTIPCDYELNISFVFAEQVFSIAPLDLTQQGLDSDRKLICAARFQQMNSELIQDQGFGALDVIFGMAFLRNVYLLVHVGTFVKGAAQKTPAYIQLLSTVDRDIAHTDFVNARLNGTDTTASQPALLGQNQTLHSPPIPSSSVPIASAGQPNNGVSEYIPVLPSLTFVIFLGGFYGIFSLGLLL</sequence>
<organism evidence="5 6">
    <name type="scientific">Collybiopsis confluens</name>
    <dbReference type="NCBI Taxonomy" id="2823264"/>
    <lineage>
        <taxon>Eukaryota</taxon>
        <taxon>Fungi</taxon>
        <taxon>Dikarya</taxon>
        <taxon>Basidiomycota</taxon>
        <taxon>Agaricomycotina</taxon>
        <taxon>Agaricomycetes</taxon>
        <taxon>Agaricomycetidae</taxon>
        <taxon>Agaricales</taxon>
        <taxon>Marasmiineae</taxon>
        <taxon>Omphalotaceae</taxon>
        <taxon>Collybiopsis</taxon>
    </lineage>
</organism>
<dbReference type="Proteomes" id="UP000518752">
    <property type="component" value="Unassembled WGS sequence"/>
</dbReference>
<dbReference type="CDD" id="cd05471">
    <property type="entry name" value="pepsin_like"/>
    <property type="match status" value="1"/>
</dbReference>
<feature type="transmembrane region" description="Helical" evidence="2">
    <location>
        <begin position="492"/>
        <end position="514"/>
    </location>
</feature>
<feature type="signal peptide" evidence="3">
    <location>
        <begin position="1"/>
        <end position="21"/>
    </location>
</feature>
<dbReference type="InterPro" id="IPR021109">
    <property type="entry name" value="Peptidase_aspartic_dom_sf"/>
</dbReference>
<dbReference type="GO" id="GO:0006508">
    <property type="term" value="P:proteolysis"/>
    <property type="evidence" value="ECO:0007669"/>
    <property type="project" value="InterPro"/>
</dbReference>
<dbReference type="EMBL" id="JAACJN010000002">
    <property type="protein sequence ID" value="KAF5393370.1"/>
    <property type="molecule type" value="Genomic_DNA"/>
</dbReference>
<dbReference type="Gene3D" id="2.40.70.10">
    <property type="entry name" value="Acid Proteases"/>
    <property type="match status" value="2"/>
</dbReference>
<dbReference type="AlphaFoldDB" id="A0A8H5I1I2"/>
<feature type="domain" description="Peptidase A1" evidence="4">
    <location>
        <begin position="52"/>
        <end position="418"/>
    </location>
</feature>
<keyword evidence="6" id="KW-1185">Reference proteome</keyword>
<dbReference type="InterPro" id="IPR034164">
    <property type="entry name" value="Pepsin-like_dom"/>
</dbReference>